<accession>U2NP19</accession>
<keyword evidence="4" id="KW-0131">Cell cycle</keyword>
<dbReference type="RefSeq" id="WP_021588939.1">
    <property type="nucleotide sequence ID" value="NZ_AWEY01000008.1"/>
</dbReference>
<feature type="signal peptide" evidence="2">
    <location>
        <begin position="1"/>
        <end position="20"/>
    </location>
</feature>
<feature type="compositionally biased region" description="Basic and acidic residues" evidence="1">
    <location>
        <begin position="90"/>
        <end position="141"/>
    </location>
</feature>
<dbReference type="EMBL" id="AWEY01000008">
    <property type="protein sequence ID" value="ERK39810.1"/>
    <property type="molecule type" value="Genomic_DNA"/>
</dbReference>
<evidence type="ECO:0000313" key="5">
    <source>
        <dbReference type="Proteomes" id="UP000016648"/>
    </source>
</evidence>
<proteinExistence type="predicted"/>
<dbReference type="Proteomes" id="UP000016648">
    <property type="component" value="Unassembled WGS sequence"/>
</dbReference>
<evidence type="ECO:0000256" key="1">
    <source>
        <dbReference type="SAM" id="MobiDB-lite"/>
    </source>
</evidence>
<feature type="domain" description="SPOR" evidence="3">
    <location>
        <begin position="165"/>
        <end position="241"/>
    </location>
</feature>
<feature type="chain" id="PRO_5004632122" evidence="2">
    <location>
        <begin position="21"/>
        <end position="248"/>
    </location>
</feature>
<name>U2NP19_9BACT</name>
<dbReference type="InterPro" id="IPR007730">
    <property type="entry name" value="SPOR-like_dom"/>
</dbReference>
<sequence>MHQLVTIILLLFCGLTTAEAQTYTEHVQTQQTGRGNVTIHQSKEIEKLVNGKRSATKVTGGGATDGPKDVKVATAPLTKSDSIRNGQKPGRKEAQPDSVRKERPREAKHDSTRTEQREADGKETERRETARKAETTEKTGLEDTGMDIPTVDMRKKVMRRSYKVTGYRVQAYAGGNSREDRIKAEKIGSNIKMKFPDEPVYVHFYSPRWICRVGNYRTFEEADRMLQHLKGMGYKQACIVRGKITVQY</sequence>
<evidence type="ECO:0000256" key="2">
    <source>
        <dbReference type="SAM" id="SignalP"/>
    </source>
</evidence>
<dbReference type="Pfam" id="PF05036">
    <property type="entry name" value="SPOR"/>
    <property type="match status" value="1"/>
</dbReference>
<gene>
    <name evidence="4" type="ORF">HMPREF9135_0282</name>
</gene>
<keyword evidence="5" id="KW-1185">Reference proteome</keyword>
<protein>
    <submittedName>
        <fullName evidence="4">Sporulation and cell division repeat protein</fullName>
    </submittedName>
</protein>
<evidence type="ECO:0000259" key="3">
    <source>
        <dbReference type="Pfam" id="PF05036"/>
    </source>
</evidence>
<evidence type="ECO:0000313" key="4">
    <source>
        <dbReference type="EMBL" id="ERK39810.1"/>
    </source>
</evidence>
<feature type="region of interest" description="Disordered" evidence="1">
    <location>
        <begin position="50"/>
        <end position="146"/>
    </location>
</feature>
<reference evidence="4 5" key="1">
    <citation type="submission" date="2013-08" db="EMBL/GenBank/DDBJ databases">
        <authorList>
            <person name="Durkin A.S."/>
            <person name="Haft D.R."/>
            <person name="McCorrison J."/>
            <person name="Torralba M."/>
            <person name="Gillis M."/>
            <person name="Haft D.H."/>
            <person name="Methe B."/>
            <person name="Sutton G."/>
            <person name="Nelson K.E."/>
        </authorList>
    </citation>
    <scope>NUCLEOTIDE SEQUENCE [LARGE SCALE GENOMIC DNA]</scope>
    <source>
        <strain evidence="4 5">F0067</strain>
    </source>
</reference>
<keyword evidence="2" id="KW-0732">Signal</keyword>
<keyword evidence="4" id="KW-0132">Cell division</keyword>
<dbReference type="GO" id="GO:0042834">
    <property type="term" value="F:peptidoglycan binding"/>
    <property type="evidence" value="ECO:0007669"/>
    <property type="project" value="InterPro"/>
</dbReference>
<dbReference type="AlphaFoldDB" id="U2NP19"/>
<comment type="caution">
    <text evidence="4">The sequence shown here is derived from an EMBL/GenBank/DDBJ whole genome shotgun (WGS) entry which is preliminary data.</text>
</comment>
<dbReference type="GO" id="GO:0051301">
    <property type="term" value="P:cell division"/>
    <property type="evidence" value="ECO:0007669"/>
    <property type="project" value="UniProtKB-KW"/>
</dbReference>
<dbReference type="PATRIC" id="fig|1115809.3.peg.763"/>
<organism evidence="4 5">
    <name type="scientific">Segatella baroniae F0067</name>
    <dbReference type="NCBI Taxonomy" id="1115809"/>
    <lineage>
        <taxon>Bacteria</taxon>
        <taxon>Pseudomonadati</taxon>
        <taxon>Bacteroidota</taxon>
        <taxon>Bacteroidia</taxon>
        <taxon>Bacteroidales</taxon>
        <taxon>Prevotellaceae</taxon>
        <taxon>Segatella</taxon>
    </lineage>
</organism>